<dbReference type="GO" id="GO:0005525">
    <property type="term" value="F:GTP binding"/>
    <property type="evidence" value="ECO:0007669"/>
    <property type="project" value="UniProtKB-KW"/>
</dbReference>
<evidence type="ECO:0000256" key="10">
    <source>
        <dbReference type="ARBA" id="ARBA00023134"/>
    </source>
</evidence>
<dbReference type="Pfam" id="PF07664">
    <property type="entry name" value="FeoB_C"/>
    <property type="match status" value="1"/>
</dbReference>
<feature type="binding site" evidence="13">
    <location>
        <begin position="57"/>
        <end position="60"/>
    </location>
    <ligand>
        <name>GTP</name>
        <dbReference type="ChEBI" id="CHEBI:37565"/>
        <label>1</label>
    </ligand>
</feature>
<dbReference type="STRING" id="857265.WG78_09535"/>
<dbReference type="InterPro" id="IPR050860">
    <property type="entry name" value="FeoB_GTPase"/>
</dbReference>
<protein>
    <recommendedName>
        <fullName evidence="12 15">Ferrous iron transport protein B</fullName>
    </recommendedName>
</protein>
<comment type="function">
    <text evidence="15">Probable transporter of a GTP-driven Fe(2+) uptake system.</text>
</comment>
<dbReference type="GO" id="GO:0005886">
    <property type="term" value="C:plasma membrane"/>
    <property type="evidence" value="ECO:0007669"/>
    <property type="project" value="UniProtKB-SubCell"/>
</dbReference>
<feature type="domain" description="FeoB-type G" evidence="16">
    <location>
        <begin position="4"/>
        <end position="166"/>
    </location>
</feature>
<comment type="caution">
    <text evidence="17">The sequence shown here is derived from an EMBL/GenBank/DDBJ whole genome shotgun (WGS) entry which is preliminary data.</text>
</comment>
<keyword evidence="6 13" id="KW-0547">Nucleotide-binding</keyword>
<feature type="binding site" evidence="14">
    <location>
        <position position="22"/>
    </location>
    <ligand>
        <name>Mg(2+)</name>
        <dbReference type="ChEBI" id="CHEBI:18420"/>
        <label>1</label>
    </ligand>
</feature>
<feature type="transmembrane region" description="Helical" evidence="15">
    <location>
        <begin position="532"/>
        <end position="554"/>
    </location>
</feature>
<dbReference type="InterPro" id="IPR006073">
    <property type="entry name" value="GTP-bd"/>
</dbReference>
<feature type="binding site" evidence="14">
    <location>
        <position position="25"/>
    </location>
    <ligand>
        <name>Mg(2+)</name>
        <dbReference type="ChEBI" id="CHEBI:18420"/>
        <label>2</label>
    </ligand>
</feature>
<feature type="transmembrane region" description="Helical" evidence="15">
    <location>
        <begin position="359"/>
        <end position="381"/>
    </location>
</feature>
<evidence type="ECO:0000256" key="1">
    <source>
        <dbReference type="ARBA" id="ARBA00004651"/>
    </source>
</evidence>
<keyword evidence="9" id="KW-0406">Ion transport</keyword>
<dbReference type="PRINTS" id="PR00326">
    <property type="entry name" value="GTP1OBG"/>
</dbReference>
<dbReference type="GO" id="GO:0046872">
    <property type="term" value="F:metal ion binding"/>
    <property type="evidence" value="ECO:0007669"/>
    <property type="project" value="UniProtKB-KW"/>
</dbReference>
<dbReference type="OrthoDB" id="9809127at2"/>
<evidence type="ECO:0000313" key="18">
    <source>
        <dbReference type="Proteomes" id="UP000037939"/>
    </source>
</evidence>
<evidence type="ECO:0000256" key="6">
    <source>
        <dbReference type="ARBA" id="ARBA00022741"/>
    </source>
</evidence>
<dbReference type="InterPro" id="IPR027417">
    <property type="entry name" value="P-loop_NTPase"/>
</dbReference>
<feature type="binding site" evidence="13">
    <location>
        <begin position="11"/>
        <end position="18"/>
    </location>
    <ligand>
        <name>GTP</name>
        <dbReference type="ChEBI" id="CHEBI:37565"/>
        <label>1</label>
    </ligand>
</feature>
<evidence type="ECO:0000256" key="4">
    <source>
        <dbReference type="ARBA" id="ARBA00022496"/>
    </source>
</evidence>
<dbReference type="GO" id="GO:0015093">
    <property type="term" value="F:ferrous iron transmembrane transporter activity"/>
    <property type="evidence" value="ECO:0007669"/>
    <property type="project" value="UniProtKB-UniRule"/>
</dbReference>
<feature type="binding site" evidence="13">
    <location>
        <begin position="36"/>
        <end position="40"/>
    </location>
    <ligand>
        <name>GTP</name>
        <dbReference type="ChEBI" id="CHEBI:37565"/>
        <label>1</label>
    </ligand>
</feature>
<evidence type="ECO:0000259" key="16">
    <source>
        <dbReference type="PROSITE" id="PS51711"/>
    </source>
</evidence>
<dbReference type="InterPro" id="IPR011642">
    <property type="entry name" value="Gate_dom"/>
</dbReference>
<feature type="transmembrane region" description="Helical" evidence="15">
    <location>
        <begin position="387"/>
        <end position="407"/>
    </location>
</feature>
<dbReference type="RefSeq" id="WP_053937561.1">
    <property type="nucleotide sequence ID" value="NZ_LAQT01000007.1"/>
</dbReference>
<evidence type="ECO:0000256" key="9">
    <source>
        <dbReference type="ARBA" id="ARBA00023065"/>
    </source>
</evidence>
<evidence type="ECO:0000256" key="13">
    <source>
        <dbReference type="PIRSR" id="PIRSR603373-1"/>
    </source>
</evidence>
<evidence type="ECO:0000256" key="12">
    <source>
        <dbReference type="NCBIfam" id="TIGR00437"/>
    </source>
</evidence>
<dbReference type="SUPFAM" id="SSF52540">
    <property type="entry name" value="P-loop containing nucleoside triphosphate hydrolases"/>
    <property type="match status" value="1"/>
</dbReference>
<dbReference type="AlphaFoldDB" id="A0A0N1JSW6"/>
<evidence type="ECO:0000256" key="3">
    <source>
        <dbReference type="ARBA" id="ARBA00022475"/>
    </source>
</evidence>
<dbReference type="CDD" id="cd01879">
    <property type="entry name" value="FeoB"/>
    <property type="match status" value="1"/>
</dbReference>
<dbReference type="InterPro" id="IPR011640">
    <property type="entry name" value="Fe2_transport_prot_B_C"/>
</dbReference>
<dbReference type="Pfam" id="PF07670">
    <property type="entry name" value="Gate"/>
    <property type="match status" value="2"/>
</dbReference>
<keyword evidence="8 15" id="KW-0408">Iron</keyword>
<reference evidence="17 18" key="1">
    <citation type="submission" date="2015-07" db="EMBL/GenBank/DDBJ databases">
        <title>Draft genome sequence of the Amantichitinum ursilacus IGB-41, a new chitin-degrading bacterium.</title>
        <authorList>
            <person name="Kirstahler P."/>
            <person name="Guenther M."/>
            <person name="Grumaz C."/>
            <person name="Rupp S."/>
            <person name="Zibek S."/>
            <person name="Sohn K."/>
        </authorList>
    </citation>
    <scope>NUCLEOTIDE SEQUENCE [LARGE SCALE GENOMIC DNA]</scope>
    <source>
        <strain evidence="17 18">IGB-41</strain>
    </source>
</reference>
<keyword evidence="18" id="KW-1185">Reference proteome</keyword>
<feature type="transmembrane region" description="Helical" evidence="15">
    <location>
        <begin position="289"/>
        <end position="307"/>
    </location>
</feature>
<evidence type="ECO:0000256" key="7">
    <source>
        <dbReference type="ARBA" id="ARBA00022989"/>
    </source>
</evidence>
<keyword evidence="14" id="KW-0460">Magnesium</keyword>
<comment type="subcellular location">
    <subcellularLocation>
        <location evidence="15">Cell inner membrane</location>
        <topology evidence="15">Multi-pass membrane protein</topology>
    </subcellularLocation>
    <subcellularLocation>
        <location evidence="1">Cell membrane</location>
        <topology evidence="1">Multi-pass membrane protein</topology>
    </subcellularLocation>
</comment>
<keyword evidence="10 13" id="KW-0342">GTP-binding</keyword>
<keyword evidence="14" id="KW-0479">Metal-binding</keyword>
<dbReference type="InterPro" id="IPR030389">
    <property type="entry name" value="G_FEOB_dom"/>
</dbReference>
<dbReference type="PATRIC" id="fig|857265.3.peg.1963"/>
<keyword evidence="2 15" id="KW-0813">Transport</keyword>
<evidence type="ECO:0000256" key="14">
    <source>
        <dbReference type="PIRSR" id="PIRSR603373-2"/>
    </source>
</evidence>
<keyword evidence="7 15" id="KW-1133">Transmembrane helix</keyword>
<name>A0A0N1JSW6_9NEIS</name>
<feature type="binding site" evidence="13">
    <location>
        <begin position="117"/>
        <end position="120"/>
    </location>
    <ligand>
        <name>GTP</name>
        <dbReference type="ChEBI" id="CHEBI:37565"/>
        <label>1</label>
    </ligand>
</feature>
<evidence type="ECO:0000256" key="8">
    <source>
        <dbReference type="ARBA" id="ARBA00023004"/>
    </source>
</evidence>
<keyword evidence="5 15" id="KW-0812">Transmembrane</keyword>
<feature type="transmembrane region" description="Helical" evidence="15">
    <location>
        <begin position="505"/>
        <end position="526"/>
    </location>
</feature>
<feature type="transmembrane region" description="Helical" evidence="15">
    <location>
        <begin position="327"/>
        <end position="347"/>
    </location>
</feature>
<proteinExistence type="inferred from homology"/>
<dbReference type="PANTHER" id="PTHR43185">
    <property type="entry name" value="FERROUS IRON TRANSPORT PROTEIN B"/>
    <property type="match status" value="1"/>
</dbReference>
<dbReference type="Pfam" id="PF02421">
    <property type="entry name" value="FeoB_N"/>
    <property type="match status" value="1"/>
</dbReference>
<evidence type="ECO:0000256" key="2">
    <source>
        <dbReference type="ARBA" id="ARBA00022448"/>
    </source>
</evidence>
<organism evidence="17 18">
    <name type="scientific">Amantichitinum ursilacus</name>
    <dbReference type="NCBI Taxonomy" id="857265"/>
    <lineage>
        <taxon>Bacteria</taxon>
        <taxon>Pseudomonadati</taxon>
        <taxon>Pseudomonadota</taxon>
        <taxon>Betaproteobacteria</taxon>
        <taxon>Neisseriales</taxon>
        <taxon>Chitinibacteraceae</taxon>
        <taxon>Amantichitinum</taxon>
    </lineage>
</organism>
<dbReference type="PROSITE" id="PS51711">
    <property type="entry name" value="G_FEOB"/>
    <property type="match status" value="1"/>
</dbReference>
<evidence type="ECO:0000256" key="5">
    <source>
        <dbReference type="ARBA" id="ARBA00022692"/>
    </source>
</evidence>
<comment type="similarity">
    <text evidence="15">Belongs to the TRAFAC class TrmE-Era-EngA-EngB-Septin-like GTPase superfamily. FeoB GTPase (TC 9.A.8) family.</text>
</comment>
<dbReference type="EMBL" id="LAQT01000007">
    <property type="protein sequence ID" value="KPC53321.1"/>
    <property type="molecule type" value="Genomic_DNA"/>
</dbReference>
<dbReference type="PANTHER" id="PTHR43185:SF1">
    <property type="entry name" value="FE(2+) TRANSPORTER FEOB"/>
    <property type="match status" value="1"/>
</dbReference>
<feature type="binding site" evidence="14">
    <location>
        <position position="26"/>
    </location>
    <ligand>
        <name>Mg(2+)</name>
        <dbReference type="ChEBI" id="CHEBI:18420"/>
        <label>2</label>
    </ligand>
</feature>
<accession>A0A0N1JSW6</accession>
<gene>
    <name evidence="17" type="primary">feoB</name>
    <name evidence="17" type="ORF">WG78_09535</name>
</gene>
<evidence type="ECO:0000256" key="11">
    <source>
        <dbReference type="ARBA" id="ARBA00023136"/>
    </source>
</evidence>
<sequence>MSSARHIALVGMPNTGKSTLFNRLTGGNARVANWPGLTVELATQRVLLGSQMARIVDLPGIYDLSGGAEDERVAQQFLAATPLQALVVVLNACQLARQLALVLQLKALGAPLLVVLNMSDEARQAGIRIDTAGLAAELGCPVLAVSARLGEGVAELRTAMGRMLQQPDPHTLDLSRAAPAADWHAQEVALWKRHVQHPPTLAAGPTARIDHWILHPAAGLPLFVLTMFALFQLTFALGTPLQDGIGDLFSWFRGAALQPLLAHAPALLQGILLDGVYDGVSTVLSFAPLILLFFMLMAVIEDSGYFARAAFMMDGLMSRVGLDGRGFVMLMMGFGCNVPALMGTRVIRDPRGRRLTMLTIPFALCSARLQIFLFLTAALFTQSQAPWVLTGLYLVSLLVALGTAWLLRGRQICSEPFALELPPYRLPLWRQMFARGWGECRSFLRMASTMIVAGVVLVWFLTHYPDQHNSFAEMLARAMAPVLTPIGIQSEMAVALVFGFVAKEVVLGALAVITGTEGAALAQHLAGSMDHLAALSFMLFTLIYVPCVATIATVRKESRSNWFAAGSVVWSLGLAWVLCFVFYQSARWFFG</sequence>
<keyword evidence="4 15" id="KW-0410">Iron transport</keyword>
<feature type="transmembrane region" description="Helical" evidence="15">
    <location>
        <begin position="474"/>
        <end position="498"/>
    </location>
</feature>
<feature type="transmembrane region" description="Helical" evidence="15">
    <location>
        <begin position="218"/>
        <end position="237"/>
    </location>
</feature>
<keyword evidence="11 15" id="KW-0472">Membrane</keyword>
<dbReference type="Proteomes" id="UP000037939">
    <property type="component" value="Unassembled WGS sequence"/>
</dbReference>
<feature type="transmembrane region" description="Helical" evidence="15">
    <location>
        <begin position="561"/>
        <end position="583"/>
    </location>
</feature>
<evidence type="ECO:0000313" key="17">
    <source>
        <dbReference type="EMBL" id="KPC53321.1"/>
    </source>
</evidence>
<dbReference type="Gene3D" id="3.40.50.300">
    <property type="entry name" value="P-loop containing nucleotide triphosphate hydrolases"/>
    <property type="match status" value="1"/>
</dbReference>
<dbReference type="NCBIfam" id="TIGR00437">
    <property type="entry name" value="feoB"/>
    <property type="match status" value="1"/>
</dbReference>
<keyword evidence="3" id="KW-1003">Cell membrane</keyword>
<feature type="transmembrane region" description="Helical" evidence="15">
    <location>
        <begin position="257"/>
        <end position="277"/>
    </location>
</feature>
<dbReference type="InterPro" id="IPR003373">
    <property type="entry name" value="Fe2_transport_prot-B"/>
</dbReference>
<feature type="transmembrane region" description="Helical" evidence="15">
    <location>
        <begin position="442"/>
        <end position="462"/>
    </location>
</feature>
<evidence type="ECO:0000256" key="15">
    <source>
        <dbReference type="RuleBase" id="RU362098"/>
    </source>
</evidence>